<proteinExistence type="predicted"/>
<dbReference type="GO" id="GO:0003677">
    <property type="term" value="F:DNA binding"/>
    <property type="evidence" value="ECO:0007669"/>
    <property type="project" value="UniProtKB-KW"/>
</dbReference>
<dbReference type="InterPro" id="IPR038945">
    <property type="entry name" value="MBD13-like"/>
</dbReference>
<evidence type="ECO:0000259" key="6">
    <source>
        <dbReference type="PROSITE" id="PS50982"/>
    </source>
</evidence>
<dbReference type="SUPFAM" id="SSF54171">
    <property type="entry name" value="DNA-binding domain"/>
    <property type="match status" value="2"/>
</dbReference>
<feature type="domain" description="MBD" evidence="6">
    <location>
        <begin position="74"/>
        <end position="151"/>
    </location>
</feature>
<protein>
    <submittedName>
        <fullName evidence="7">Methyl-CpG DNA binding</fullName>
    </submittedName>
</protein>
<evidence type="ECO:0000256" key="1">
    <source>
        <dbReference type="ARBA" id="ARBA00004123"/>
    </source>
</evidence>
<name>A0A2P5CUI3_PARAD</name>
<dbReference type="InterPro" id="IPR016177">
    <property type="entry name" value="DNA-bd_dom_sf"/>
</dbReference>
<dbReference type="InterPro" id="IPR001739">
    <property type="entry name" value="Methyl_CpG_DNA-bd"/>
</dbReference>
<evidence type="ECO:0000256" key="3">
    <source>
        <dbReference type="ARBA" id="ARBA00023125"/>
    </source>
</evidence>
<dbReference type="AlphaFoldDB" id="A0A2P5CUI3"/>
<gene>
    <name evidence="7" type="ORF">PanWU01x14_121650</name>
</gene>
<evidence type="ECO:0000256" key="4">
    <source>
        <dbReference type="ARBA" id="ARBA00023163"/>
    </source>
</evidence>
<evidence type="ECO:0000256" key="5">
    <source>
        <dbReference type="ARBA" id="ARBA00023242"/>
    </source>
</evidence>
<accession>A0A2P5CUI3</accession>
<dbReference type="GO" id="GO:0005634">
    <property type="term" value="C:nucleus"/>
    <property type="evidence" value="ECO:0007669"/>
    <property type="project" value="UniProtKB-SubCell"/>
</dbReference>
<comment type="caution">
    <text evidence="7">The sequence shown here is derived from an EMBL/GenBank/DDBJ whole genome shotgun (WGS) entry which is preliminary data.</text>
</comment>
<keyword evidence="4" id="KW-0804">Transcription</keyword>
<dbReference type="PROSITE" id="PS50982">
    <property type="entry name" value="MBD"/>
    <property type="match status" value="2"/>
</dbReference>
<keyword evidence="2" id="KW-0805">Transcription regulation</keyword>
<dbReference type="PANTHER" id="PTHR34067:SF24">
    <property type="entry name" value="METHYL-CPG-BINDING DOMAIN-CONTAINING PROTEIN 13"/>
    <property type="match status" value="1"/>
</dbReference>
<dbReference type="Pfam" id="PF01429">
    <property type="entry name" value="MBD"/>
    <property type="match status" value="2"/>
</dbReference>
<keyword evidence="3" id="KW-0238">DNA-binding</keyword>
<dbReference type="PANTHER" id="PTHR34067">
    <property type="entry name" value="OS04G0193200 PROTEIN"/>
    <property type="match status" value="1"/>
</dbReference>
<comment type="subcellular location">
    <subcellularLocation>
        <location evidence="1">Nucleus</location>
    </subcellularLocation>
</comment>
<dbReference type="STRING" id="3476.A0A2P5CUI3"/>
<organism evidence="7 8">
    <name type="scientific">Parasponia andersonii</name>
    <name type="common">Sponia andersonii</name>
    <dbReference type="NCBI Taxonomy" id="3476"/>
    <lineage>
        <taxon>Eukaryota</taxon>
        <taxon>Viridiplantae</taxon>
        <taxon>Streptophyta</taxon>
        <taxon>Embryophyta</taxon>
        <taxon>Tracheophyta</taxon>
        <taxon>Spermatophyta</taxon>
        <taxon>Magnoliopsida</taxon>
        <taxon>eudicotyledons</taxon>
        <taxon>Gunneridae</taxon>
        <taxon>Pentapetalae</taxon>
        <taxon>rosids</taxon>
        <taxon>fabids</taxon>
        <taxon>Rosales</taxon>
        <taxon>Cannabaceae</taxon>
        <taxon>Parasponia</taxon>
    </lineage>
</organism>
<dbReference type="Proteomes" id="UP000237105">
    <property type="component" value="Unassembled WGS sequence"/>
</dbReference>
<keyword evidence="8" id="KW-1185">Reference proteome</keyword>
<dbReference type="Gene3D" id="3.30.890.10">
    <property type="entry name" value="Methyl-cpg-binding Protein 2, Chain A"/>
    <property type="match status" value="2"/>
</dbReference>
<sequence length="169" mass="19279">MAESKSEDWLPPGWTVKVKVRDNGRKDKYYYAPSNGPTFNSRVEVSRYLGIALNNHHQPKEKNKGTLKQAEKVVVVEKVKAEGLPPGWIKEIRITKRANTIRRDLSYIDPISKTAFRSMKAAYRYLETEGLEMVAQNSKGSRDKDLEDNKTFVSVLKLGYSRLVCSRDG</sequence>
<evidence type="ECO:0000313" key="7">
    <source>
        <dbReference type="EMBL" id="PON64690.1"/>
    </source>
</evidence>
<evidence type="ECO:0000256" key="2">
    <source>
        <dbReference type="ARBA" id="ARBA00023015"/>
    </source>
</evidence>
<reference evidence="8" key="1">
    <citation type="submission" date="2016-06" db="EMBL/GenBank/DDBJ databases">
        <title>Parallel loss of symbiosis genes in relatives of nitrogen-fixing non-legume Parasponia.</title>
        <authorList>
            <person name="Van Velzen R."/>
            <person name="Holmer R."/>
            <person name="Bu F."/>
            <person name="Rutten L."/>
            <person name="Van Zeijl A."/>
            <person name="Liu W."/>
            <person name="Santuari L."/>
            <person name="Cao Q."/>
            <person name="Sharma T."/>
            <person name="Shen D."/>
            <person name="Roswanjaya Y."/>
            <person name="Wardhani T."/>
            <person name="Kalhor M.S."/>
            <person name="Jansen J."/>
            <person name="Van den Hoogen J."/>
            <person name="Gungor B."/>
            <person name="Hartog M."/>
            <person name="Hontelez J."/>
            <person name="Verver J."/>
            <person name="Yang W.-C."/>
            <person name="Schijlen E."/>
            <person name="Repin R."/>
            <person name="Schilthuizen M."/>
            <person name="Schranz E."/>
            <person name="Heidstra R."/>
            <person name="Miyata K."/>
            <person name="Fedorova E."/>
            <person name="Kohlen W."/>
            <person name="Bisseling T."/>
            <person name="Smit S."/>
            <person name="Geurts R."/>
        </authorList>
    </citation>
    <scope>NUCLEOTIDE SEQUENCE [LARGE SCALE GENOMIC DNA]</scope>
    <source>
        <strain evidence="8">cv. WU1-14</strain>
    </source>
</reference>
<feature type="domain" description="MBD" evidence="6">
    <location>
        <begin position="1"/>
        <end position="69"/>
    </location>
</feature>
<dbReference type="EMBL" id="JXTB01000093">
    <property type="protein sequence ID" value="PON64690.1"/>
    <property type="molecule type" value="Genomic_DNA"/>
</dbReference>
<dbReference type="OrthoDB" id="10072024at2759"/>
<evidence type="ECO:0000313" key="8">
    <source>
        <dbReference type="Proteomes" id="UP000237105"/>
    </source>
</evidence>
<keyword evidence="5" id="KW-0539">Nucleus</keyword>